<feature type="compositionally biased region" description="Pro residues" evidence="1">
    <location>
        <begin position="310"/>
        <end position="346"/>
    </location>
</feature>
<dbReference type="PANTHER" id="PTHR15721">
    <property type="entry name" value="KIAA0586 PROTEIN"/>
    <property type="match status" value="1"/>
</dbReference>
<dbReference type="InterPro" id="IPR042566">
    <property type="entry name" value="L1_C"/>
</dbReference>
<name>A0AAD9EMN1_DISEL</name>
<feature type="region of interest" description="Disordered" evidence="1">
    <location>
        <begin position="1"/>
        <end position="26"/>
    </location>
</feature>
<proteinExistence type="predicted"/>
<sequence length="346" mass="38140">MTTRKGRIKLGRAHRSMAPKPGPEQRSRPIILKFHNFADKQLVMNAARKLGSEPGRLAHTGPRISFFNDYPAAVVKKRKAFDEIKYRLRKKSIDYALIYPETLKVMINGTERSLRRECSGRGGSAVGEEGSAVGGGGVQWERRGVQWERRSCSWREAPPPIRTSTRVQCSPPSVPPPSPPGRSLSSGLRLQRDGLEQRLVEWVEQQLMSRMISEMYRPPLTDPAYNLPMDQSECEEQSFTSDTGLQLCVVSGVPVDSVLVRQLVTEDSGPPLVLTPAPTPPLSPAPSSRETPPLTTPPPSEPTSILSPESPQPIIAPEPVATPPPAQSPPPRQEVLKPPPSRLRRC</sequence>
<feature type="region of interest" description="Disordered" evidence="1">
    <location>
        <begin position="268"/>
        <end position="346"/>
    </location>
</feature>
<dbReference type="AlphaFoldDB" id="A0AAD9EMN1"/>
<dbReference type="GO" id="GO:0036064">
    <property type="term" value="C:ciliary basal body"/>
    <property type="evidence" value="ECO:0007669"/>
    <property type="project" value="TreeGrafter"/>
</dbReference>
<feature type="region of interest" description="Disordered" evidence="1">
    <location>
        <begin position="118"/>
        <end position="137"/>
    </location>
</feature>
<dbReference type="InterPro" id="IPR029246">
    <property type="entry name" value="TALPID3"/>
</dbReference>
<feature type="region of interest" description="Disordered" evidence="1">
    <location>
        <begin position="156"/>
        <end position="187"/>
    </location>
</feature>
<dbReference type="EMBL" id="JASDAP010000489">
    <property type="protein sequence ID" value="KAK1874713.1"/>
    <property type="molecule type" value="Genomic_DNA"/>
</dbReference>
<dbReference type="GO" id="GO:0005814">
    <property type="term" value="C:centriole"/>
    <property type="evidence" value="ECO:0007669"/>
    <property type="project" value="TreeGrafter"/>
</dbReference>
<keyword evidence="3" id="KW-1185">Reference proteome</keyword>
<reference evidence="2" key="1">
    <citation type="submission" date="2023-04" db="EMBL/GenBank/DDBJ databases">
        <title>Chromosome-level genome of Chaenocephalus aceratus.</title>
        <authorList>
            <person name="Park H."/>
        </authorList>
    </citation>
    <scope>NUCLEOTIDE SEQUENCE</scope>
    <source>
        <strain evidence="2">DE</strain>
        <tissue evidence="2">Muscle</tissue>
    </source>
</reference>
<accession>A0AAD9EMN1</accession>
<gene>
    <name evidence="2" type="ORF">KUDE01_006938</name>
</gene>
<protein>
    <submittedName>
        <fullName evidence="2">Protein TALPID3</fullName>
    </submittedName>
</protein>
<organism evidence="2 3">
    <name type="scientific">Dissostichus eleginoides</name>
    <name type="common">Patagonian toothfish</name>
    <name type="synonym">Dissostichus amissus</name>
    <dbReference type="NCBI Taxonomy" id="100907"/>
    <lineage>
        <taxon>Eukaryota</taxon>
        <taxon>Metazoa</taxon>
        <taxon>Chordata</taxon>
        <taxon>Craniata</taxon>
        <taxon>Vertebrata</taxon>
        <taxon>Euteleostomi</taxon>
        <taxon>Actinopterygii</taxon>
        <taxon>Neopterygii</taxon>
        <taxon>Teleostei</taxon>
        <taxon>Neoteleostei</taxon>
        <taxon>Acanthomorphata</taxon>
        <taxon>Eupercaria</taxon>
        <taxon>Perciformes</taxon>
        <taxon>Notothenioidei</taxon>
        <taxon>Nototheniidae</taxon>
        <taxon>Dissostichus</taxon>
    </lineage>
</organism>
<dbReference type="Gene3D" id="3.30.250.20">
    <property type="entry name" value="L1 transposable element, C-terminal domain"/>
    <property type="match status" value="1"/>
</dbReference>
<evidence type="ECO:0000313" key="3">
    <source>
        <dbReference type="Proteomes" id="UP001228049"/>
    </source>
</evidence>
<comment type="caution">
    <text evidence="2">The sequence shown here is derived from an EMBL/GenBank/DDBJ whole genome shotgun (WGS) entry which is preliminary data.</text>
</comment>
<dbReference type="Proteomes" id="UP001228049">
    <property type="component" value="Unassembled WGS sequence"/>
</dbReference>
<dbReference type="GO" id="GO:0007224">
    <property type="term" value="P:smoothened signaling pathway"/>
    <property type="evidence" value="ECO:0007669"/>
    <property type="project" value="InterPro"/>
</dbReference>
<evidence type="ECO:0000313" key="2">
    <source>
        <dbReference type="EMBL" id="KAK1874713.1"/>
    </source>
</evidence>
<dbReference type="PANTHER" id="PTHR15721:SF2">
    <property type="entry name" value="PROTEIN TALPID3"/>
    <property type="match status" value="1"/>
</dbReference>
<dbReference type="Pfam" id="PF15324">
    <property type="entry name" value="TALPID3"/>
    <property type="match status" value="1"/>
</dbReference>
<feature type="compositionally biased region" description="Basic residues" evidence="1">
    <location>
        <begin position="1"/>
        <end position="17"/>
    </location>
</feature>
<evidence type="ECO:0000256" key="1">
    <source>
        <dbReference type="SAM" id="MobiDB-lite"/>
    </source>
</evidence>